<reference evidence="3 4" key="1">
    <citation type="submission" date="2020-04" db="EMBL/GenBank/DDBJ databases">
        <title>Perkinsus olseni comparative genomics.</title>
        <authorList>
            <person name="Bogema D.R."/>
        </authorList>
    </citation>
    <scope>NUCLEOTIDE SEQUENCE [LARGE SCALE GENOMIC DNA]</scope>
    <source>
        <strain evidence="3">ATCC PRA-179</strain>
    </source>
</reference>
<feature type="region of interest" description="Disordered" evidence="2">
    <location>
        <begin position="770"/>
        <end position="794"/>
    </location>
</feature>
<dbReference type="InterPro" id="IPR032675">
    <property type="entry name" value="LRR_dom_sf"/>
</dbReference>
<dbReference type="Gene3D" id="3.80.10.10">
    <property type="entry name" value="Ribonuclease Inhibitor"/>
    <property type="match status" value="1"/>
</dbReference>
<proteinExistence type="predicted"/>
<comment type="caution">
    <text evidence="3">The sequence shown here is derived from an EMBL/GenBank/DDBJ whole genome shotgun (WGS) entry which is preliminary data.</text>
</comment>
<evidence type="ECO:0000313" key="3">
    <source>
        <dbReference type="EMBL" id="KAF4669870.1"/>
    </source>
</evidence>
<evidence type="ECO:0000256" key="2">
    <source>
        <dbReference type="SAM" id="MobiDB-lite"/>
    </source>
</evidence>
<dbReference type="EMBL" id="JABAHT010000018">
    <property type="protein sequence ID" value="KAF4669870.1"/>
    <property type="molecule type" value="Genomic_DNA"/>
</dbReference>
<protein>
    <submittedName>
        <fullName evidence="3">Uncharacterized protein</fullName>
    </submittedName>
</protein>
<keyword evidence="1" id="KW-0175">Coiled coil</keyword>
<name>A0A7J6MFC4_PEROL</name>
<dbReference type="SUPFAM" id="SSF52047">
    <property type="entry name" value="RNI-like"/>
    <property type="match status" value="1"/>
</dbReference>
<dbReference type="Proteomes" id="UP000570595">
    <property type="component" value="Unassembled WGS sequence"/>
</dbReference>
<gene>
    <name evidence="3" type="ORF">FOZ61_002773</name>
</gene>
<sequence>MTAHPTSTGEDSSDNFRVNEVKFLQEQHSAAVAALARIEEQRDDARAIIREYETNQEAVEKEYEADRNDLRGLEQEEREQRIQLQQHNENIREAAVTNTNIKDMSTHGAYDDDKWSSTVSLVKNEEEEIVNLKAEQKGSIAEEIRLEGIADEFKNMKKLNEEQVVFTENEAAKVKEMLRQITQEHEQTAAAIKNMEAQAKSEMDSLEEALKIEKKRNTELLQQCRHNEVAERRMTQEIGEMKRLCDEERKELVRLEAMRDGSAYEHEQYINEKGELVRRLEMLKDQNEKSQQTVAHQSYKSNNEKAREKYNEQAEKFRNMGDQVFRLMDQLRMVQLERRKRIESVSERRKRADHLENANAQSLTRIQIEHEARQNAEAALRKAEQVLNLLRKKQRSLEETHTMAIRVQEKTERDASQLRDNLAALTTRNQYLINRVDGQEEDSSALKQRIAETQQELYKLRQTDKELRGQLLVSEDAEAELSADIAKLNAEIDFVKRTDMLDENGRMKPIQIESDGSDLVSRLQINEFLYRAQQEPREAVALIIEKLSHLLELVHGAQSQGHQYLGDLDRSNGYMKSLRNKNKELLEDVVTLERFRGRTLLQVITNALACPGGKKPDLLLEGLGYTVAEVYELLRMLHAADSAQQIEVIDLSKNDLNDEAVPLLCEIINMLSYLKLLDVSENYLTPQGIGKLSNFIKGMEGITSVLQNDDKIAANSGAQTRIQVKIGSQKYPDEKELEARAALGSDISGPNPVASEKAKELLSNADTFLESDGAKRRENAQASSELPPIKPPPS</sequence>
<organism evidence="3 4">
    <name type="scientific">Perkinsus olseni</name>
    <name type="common">Perkinsus atlanticus</name>
    <dbReference type="NCBI Taxonomy" id="32597"/>
    <lineage>
        <taxon>Eukaryota</taxon>
        <taxon>Sar</taxon>
        <taxon>Alveolata</taxon>
        <taxon>Perkinsozoa</taxon>
        <taxon>Perkinsea</taxon>
        <taxon>Perkinsida</taxon>
        <taxon>Perkinsidae</taxon>
        <taxon>Perkinsus</taxon>
    </lineage>
</organism>
<evidence type="ECO:0000256" key="1">
    <source>
        <dbReference type="SAM" id="Coils"/>
    </source>
</evidence>
<evidence type="ECO:0000313" key="4">
    <source>
        <dbReference type="Proteomes" id="UP000570595"/>
    </source>
</evidence>
<dbReference type="AlphaFoldDB" id="A0A7J6MFC4"/>
<feature type="compositionally biased region" description="Polar residues" evidence="2">
    <location>
        <begin position="289"/>
        <end position="301"/>
    </location>
</feature>
<feature type="coiled-coil region" evidence="1">
    <location>
        <begin position="366"/>
        <end position="498"/>
    </location>
</feature>
<feature type="coiled-coil region" evidence="1">
    <location>
        <begin position="21"/>
        <end position="94"/>
    </location>
</feature>
<accession>A0A7J6MFC4</accession>
<dbReference type="OrthoDB" id="120976at2759"/>
<feature type="region of interest" description="Disordered" evidence="2">
    <location>
        <begin position="287"/>
        <end position="306"/>
    </location>
</feature>